<gene>
    <name evidence="1" type="ORF">D3H35_04040</name>
</gene>
<dbReference type="Pfam" id="PF10673">
    <property type="entry name" value="DUF2487"/>
    <property type="match status" value="1"/>
</dbReference>
<dbReference type="Proteomes" id="UP000266340">
    <property type="component" value="Unassembled WGS sequence"/>
</dbReference>
<name>A0A398CVV7_9BACL</name>
<evidence type="ECO:0000313" key="1">
    <source>
        <dbReference type="EMBL" id="RIE04668.1"/>
    </source>
</evidence>
<dbReference type="RefSeq" id="WP_119147867.1">
    <property type="nucleotide sequence ID" value="NZ_JBHSOV010000005.1"/>
</dbReference>
<dbReference type="InterPro" id="IPR019615">
    <property type="entry name" value="DUF2487"/>
</dbReference>
<keyword evidence="2" id="KW-1185">Reference proteome</keyword>
<proteinExistence type="predicted"/>
<dbReference type="EMBL" id="QXJM01000023">
    <property type="protein sequence ID" value="RIE04668.1"/>
    <property type="molecule type" value="Genomic_DNA"/>
</dbReference>
<sequence>MRFSELNEAEWPDLQPYMDTCLLPVTGLDGTESPWEAKEKVGAAGDWLSPVEYAFKGRTVTMPAYHYYDGGEEALERLRAACRQLKRSGFRYLIIVCGQPNGIAGIPEADLILQPEAEGAAADESLIRKSVSALWKEAAFASDSR</sequence>
<dbReference type="OrthoDB" id="2678750at2"/>
<comment type="caution">
    <text evidence="1">The sequence shown here is derived from an EMBL/GenBank/DDBJ whole genome shotgun (WGS) entry which is preliminary data.</text>
</comment>
<protein>
    <submittedName>
        <fullName evidence="1">DUF2487 family protein</fullName>
    </submittedName>
</protein>
<evidence type="ECO:0000313" key="2">
    <source>
        <dbReference type="Proteomes" id="UP000266340"/>
    </source>
</evidence>
<dbReference type="AlphaFoldDB" id="A0A398CVV7"/>
<accession>A0A398CVV7</accession>
<reference evidence="1 2" key="1">
    <citation type="submission" date="2018-09" db="EMBL/GenBank/DDBJ databases">
        <title>Cohnella cavernae sp. nov., isolated from a karst cave.</title>
        <authorList>
            <person name="Zhu H."/>
        </authorList>
    </citation>
    <scope>NUCLEOTIDE SEQUENCE [LARGE SCALE GENOMIC DNA]</scope>
    <source>
        <strain evidence="1 2">K2E09-144</strain>
    </source>
</reference>
<organism evidence="1 2">
    <name type="scientific">Cohnella faecalis</name>
    <dbReference type="NCBI Taxonomy" id="2315694"/>
    <lineage>
        <taxon>Bacteria</taxon>
        <taxon>Bacillati</taxon>
        <taxon>Bacillota</taxon>
        <taxon>Bacilli</taxon>
        <taxon>Bacillales</taxon>
        <taxon>Paenibacillaceae</taxon>
        <taxon>Cohnella</taxon>
    </lineage>
</organism>